<sequence>MCFHLFPLLPTEIRLQIWIMTLPDSRRFIQTTRRRLVVQNWASTDPTALQVNRESRDTALCYYSARDFARLRHHEARYNIRYPAHINFTKDVISFLDPWDYEAFHGHAKLGNTSISDQEMHCVKRIELIVCIPSKAGFLHYLDSLQELKDAISFFLNRIHIFLNIRFIYMGIHFQRIGYEIEEELDRQSGLPPVVPPISGAIEEARDVGRKALETLEEQGKLGGKPVLVMKRVYENPPRLSVW</sequence>
<name>A0A2J6PJP3_9HELO</name>
<protein>
    <recommendedName>
        <fullName evidence="1">2EXR domain-containing protein</fullName>
    </recommendedName>
</protein>
<evidence type="ECO:0000313" key="2">
    <source>
        <dbReference type="EMBL" id="PMD14268.1"/>
    </source>
</evidence>
<dbReference type="OrthoDB" id="3477103at2759"/>
<feature type="domain" description="2EXR" evidence="1">
    <location>
        <begin position="3"/>
        <end position="93"/>
    </location>
</feature>
<gene>
    <name evidence="2" type="ORF">NA56DRAFT_393116</name>
</gene>
<evidence type="ECO:0000259" key="1">
    <source>
        <dbReference type="Pfam" id="PF20150"/>
    </source>
</evidence>
<dbReference type="PANTHER" id="PTHR35910">
    <property type="entry name" value="2EXR DOMAIN-CONTAINING PROTEIN"/>
    <property type="match status" value="1"/>
</dbReference>
<dbReference type="Pfam" id="PF20150">
    <property type="entry name" value="2EXR"/>
    <property type="match status" value="1"/>
</dbReference>
<proteinExistence type="predicted"/>
<dbReference type="InterPro" id="IPR045518">
    <property type="entry name" value="2EXR"/>
</dbReference>
<reference evidence="2 3" key="1">
    <citation type="submission" date="2016-05" db="EMBL/GenBank/DDBJ databases">
        <title>A degradative enzymes factory behind the ericoid mycorrhizal symbiosis.</title>
        <authorList>
            <consortium name="DOE Joint Genome Institute"/>
            <person name="Martino E."/>
            <person name="Morin E."/>
            <person name="Grelet G."/>
            <person name="Kuo A."/>
            <person name="Kohler A."/>
            <person name="Daghino S."/>
            <person name="Barry K."/>
            <person name="Choi C."/>
            <person name="Cichocki N."/>
            <person name="Clum A."/>
            <person name="Copeland A."/>
            <person name="Hainaut M."/>
            <person name="Haridas S."/>
            <person name="Labutti K."/>
            <person name="Lindquist E."/>
            <person name="Lipzen A."/>
            <person name="Khouja H.-R."/>
            <person name="Murat C."/>
            <person name="Ohm R."/>
            <person name="Olson A."/>
            <person name="Spatafora J."/>
            <person name="Veneault-Fourrey C."/>
            <person name="Henrissat B."/>
            <person name="Grigoriev I."/>
            <person name="Martin F."/>
            <person name="Perotto S."/>
        </authorList>
    </citation>
    <scope>NUCLEOTIDE SEQUENCE [LARGE SCALE GENOMIC DNA]</scope>
    <source>
        <strain evidence="2 3">UAMH 7357</strain>
    </source>
</reference>
<organism evidence="2 3">
    <name type="scientific">Hyaloscypha hepaticicola</name>
    <dbReference type="NCBI Taxonomy" id="2082293"/>
    <lineage>
        <taxon>Eukaryota</taxon>
        <taxon>Fungi</taxon>
        <taxon>Dikarya</taxon>
        <taxon>Ascomycota</taxon>
        <taxon>Pezizomycotina</taxon>
        <taxon>Leotiomycetes</taxon>
        <taxon>Helotiales</taxon>
        <taxon>Hyaloscyphaceae</taxon>
        <taxon>Hyaloscypha</taxon>
    </lineage>
</organism>
<keyword evidence="3" id="KW-1185">Reference proteome</keyword>
<dbReference type="EMBL" id="KZ613523">
    <property type="protein sequence ID" value="PMD14268.1"/>
    <property type="molecule type" value="Genomic_DNA"/>
</dbReference>
<dbReference type="AlphaFoldDB" id="A0A2J6PJP3"/>
<evidence type="ECO:0000313" key="3">
    <source>
        <dbReference type="Proteomes" id="UP000235672"/>
    </source>
</evidence>
<accession>A0A2J6PJP3</accession>
<dbReference type="Proteomes" id="UP000235672">
    <property type="component" value="Unassembled WGS sequence"/>
</dbReference>
<dbReference type="PANTHER" id="PTHR35910:SF1">
    <property type="entry name" value="2EXR DOMAIN-CONTAINING PROTEIN"/>
    <property type="match status" value="1"/>
</dbReference>